<organism evidence="2 3">
    <name type="scientific">Nepenthes gracilis</name>
    <name type="common">Slender pitcher plant</name>
    <dbReference type="NCBI Taxonomy" id="150966"/>
    <lineage>
        <taxon>Eukaryota</taxon>
        <taxon>Viridiplantae</taxon>
        <taxon>Streptophyta</taxon>
        <taxon>Embryophyta</taxon>
        <taxon>Tracheophyta</taxon>
        <taxon>Spermatophyta</taxon>
        <taxon>Magnoliopsida</taxon>
        <taxon>eudicotyledons</taxon>
        <taxon>Gunneridae</taxon>
        <taxon>Pentapetalae</taxon>
        <taxon>Caryophyllales</taxon>
        <taxon>Nepenthaceae</taxon>
        <taxon>Nepenthes</taxon>
    </lineage>
</organism>
<reference evidence="2" key="1">
    <citation type="submission" date="2023-05" db="EMBL/GenBank/DDBJ databases">
        <title>Nepenthes gracilis genome sequencing.</title>
        <authorList>
            <person name="Fukushima K."/>
        </authorList>
    </citation>
    <scope>NUCLEOTIDE SEQUENCE</scope>
    <source>
        <strain evidence="2">SING2019-196</strain>
    </source>
</reference>
<feature type="compositionally biased region" description="Polar residues" evidence="1">
    <location>
        <begin position="28"/>
        <end position="37"/>
    </location>
</feature>
<dbReference type="Proteomes" id="UP001279734">
    <property type="component" value="Unassembled WGS sequence"/>
</dbReference>
<feature type="region of interest" description="Disordered" evidence="1">
    <location>
        <begin position="1"/>
        <end position="37"/>
    </location>
</feature>
<evidence type="ECO:0000313" key="3">
    <source>
        <dbReference type="Proteomes" id="UP001279734"/>
    </source>
</evidence>
<feature type="compositionally biased region" description="Basic and acidic residues" evidence="1">
    <location>
        <begin position="12"/>
        <end position="27"/>
    </location>
</feature>
<gene>
    <name evidence="2" type="ORF">Nepgr_002572</name>
</gene>
<comment type="caution">
    <text evidence="2">The sequence shown here is derived from an EMBL/GenBank/DDBJ whole genome shotgun (WGS) entry which is preliminary data.</text>
</comment>
<accession>A0AAD3P778</accession>
<evidence type="ECO:0000256" key="1">
    <source>
        <dbReference type="SAM" id="MobiDB-lite"/>
    </source>
</evidence>
<evidence type="ECO:0000313" key="2">
    <source>
        <dbReference type="EMBL" id="GMH00733.1"/>
    </source>
</evidence>
<keyword evidence="3" id="KW-1185">Reference proteome</keyword>
<protein>
    <submittedName>
        <fullName evidence="2">Uncharacterized protein</fullName>
    </submittedName>
</protein>
<sequence>MLSGSQRNISDGLHREAKNSSHQREENTGVQGPWGQNSAEVSLLSSEKVKSAANDGLSAAAMKAKLFADHEEREIQSKDFNTAFVALVKGLLACLSRRAFLDPAVWEP</sequence>
<dbReference type="AlphaFoldDB" id="A0AAD3P778"/>
<dbReference type="EMBL" id="BSYO01000002">
    <property type="protein sequence ID" value="GMH00733.1"/>
    <property type="molecule type" value="Genomic_DNA"/>
</dbReference>
<proteinExistence type="predicted"/>
<name>A0AAD3P778_NEPGR</name>